<keyword evidence="11" id="KW-1185">Reference proteome</keyword>
<evidence type="ECO:0000259" key="8">
    <source>
        <dbReference type="PROSITE" id="PS50111"/>
    </source>
</evidence>
<dbReference type="RefSeq" id="WP_073556091.1">
    <property type="nucleotide sequence ID" value="NZ_MRCA01000007.1"/>
</dbReference>
<dbReference type="PANTHER" id="PTHR32089:SF114">
    <property type="entry name" value="METHYL-ACCEPTING CHEMOTAXIS PROTEIN MCPB"/>
    <property type="match status" value="1"/>
</dbReference>
<comment type="caution">
    <text evidence="10">The sequence shown here is derived from an EMBL/GenBank/DDBJ whole genome shotgun (WGS) entry which is preliminary data.</text>
</comment>
<keyword evidence="4" id="KW-0175">Coiled coil</keyword>
<dbReference type="GO" id="GO:0007165">
    <property type="term" value="P:signal transduction"/>
    <property type="evidence" value="ECO:0007669"/>
    <property type="project" value="UniProtKB-KW"/>
</dbReference>
<dbReference type="InterPro" id="IPR016132">
    <property type="entry name" value="Phyto_chromo_attachment"/>
</dbReference>
<dbReference type="Gene3D" id="6.10.340.10">
    <property type="match status" value="1"/>
</dbReference>
<evidence type="ECO:0000256" key="3">
    <source>
        <dbReference type="PROSITE-ProRule" id="PRU00284"/>
    </source>
</evidence>
<dbReference type="Pfam" id="PF00015">
    <property type="entry name" value="MCPsignal"/>
    <property type="match status" value="1"/>
</dbReference>
<evidence type="ECO:0000256" key="6">
    <source>
        <dbReference type="SAM" id="Phobius"/>
    </source>
</evidence>
<comment type="similarity">
    <text evidence="2">Belongs to the methyl-accepting chemotaxis (MCP) protein family.</text>
</comment>
<feature type="domain" description="HAMP" evidence="9">
    <location>
        <begin position="657"/>
        <end position="708"/>
    </location>
</feature>
<dbReference type="CDD" id="cd06225">
    <property type="entry name" value="HAMP"/>
    <property type="match status" value="2"/>
</dbReference>
<keyword evidence="6" id="KW-1133">Transmembrane helix</keyword>
<dbReference type="PANTHER" id="PTHR32089">
    <property type="entry name" value="METHYL-ACCEPTING CHEMOTAXIS PROTEIN MCPB"/>
    <property type="match status" value="1"/>
</dbReference>
<evidence type="ECO:0000256" key="5">
    <source>
        <dbReference type="SAM" id="MobiDB-lite"/>
    </source>
</evidence>
<gene>
    <name evidence="10" type="ORF">NIES592_14245</name>
</gene>
<dbReference type="Pfam" id="PF00672">
    <property type="entry name" value="HAMP"/>
    <property type="match status" value="1"/>
</dbReference>
<evidence type="ECO:0000313" key="11">
    <source>
        <dbReference type="Proteomes" id="UP000186391"/>
    </source>
</evidence>
<keyword evidence="6" id="KW-0472">Membrane</keyword>
<feature type="domain" description="Methyl-accepting transducer" evidence="8">
    <location>
        <begin position="713"/>
        <end position="949"/>
    </location>
</feature>
<dbReference type="SMART" id="SM00283">
    <property type="entry name" value="MA"/>
    <property type="match status" value="1"/>
</dbReference>
<dbReference type="EMBL" id="MRCA01000007">
    <property type="protein sequence ID" value="OKH13235.1"/>
    <property type="molecule type" value="Genomic_DNA"/>
</dbReference>
<dbReference type="PROSITE" id="PS50111">
    <property type="entry name" value="CHEMOTAXIS_TRANSDUC_2"/>
    <property type="match status" value="1"/>
</dbReference>
<evidence type="ECO:0000259" key="9">
    <source>
        <dbReference type="PROSITE" id="PS50885"/>
    </source>
</evidence>
<dbReference type="PROSITE" id="PS50885">
    <property type="entry name" value="HAMP"/>
    <property type="match status" value="2"/>
</dbReference>
<accession>A0A1U7GXZ3</accession>
<dbReference type="SUPFAM" id="SSF58104">
    <property type="entry name" value="Methyl-accepting chemotaxis protein (MCP) signaling domain"/>
    <property type="match status" value="1"/>
</dbReference>
<dbReference type="SMART" id="SM00304">
    <property type="entry name" value="HAMP"/>
    <property type="match status" value="3"/>
</dbReference>
<feature type="domain" description="HAMP" evidence="9">
    <location>
        <begin position="412"/>
        <end position="464"/>
    </location>
</feature>
<proteinExistence type="inferred from homology"/>
<evidence type="ECO:0000256" key="2">
    <source>
        <dbReference type="ARBA" id="ARBA00029447"/>
    </source>
</evidence>
<feature type="transmembrane region" description="Helical" evidence="6">
    <location>
        <begin position="389"/>
        <end position="409"/>
    </location>
</feature>
<protein>
    <submittedName>
        <fullName evidence="10">Chemotaxis protein</fullName>
    </submittedName>
</protein>
<dbReference type="PROSITE" id="PS50046">
    <property type="entry name" value="PHYTOCHROME_2"/>
    <property type="match status" value="1"/>
</dbReference>
<dbReference type="Gene3D" id="1.10.287.950">
    <property type="entry name" value="Methyl-accepting chemotaxis protein"/>
    <property type="match status" value="1"/>
</dbReference>
<evidence type="ECO:0000313" key="10">
    <source>
        <dbReference type="EMBL" id="OKH13235.1"/>
    </source>
</evidence>
<dbReference type="SMART" id="SM00065">
    <property type="entry name" value="GAF"/>
    <property type="match status" value="1"/>
</dbReference>
<feature type="domain" description="Phytochrome chromophore attachment site" evidence="7">
    <location>
        <begin position="488"/>
        <end position="624"/>
    </location>
</feature>
<dbReference type="OrthoDB" id="419276at2"/>
<feature type="coiled-coil region" evidence="4">
    <location>
        <begin position="864"/>
        <end position="891"/>
    </location>
</feature>
<dbReference type="InterPro" id="IPR004089">
    <property type="entry name" value="MCPsignal_dom"/>
</dbReference>
<organism evidence="10 11">
    <name type="scientific">Fischerella major NIES-592</name>
    <dbReference type="NCBI Taxonomy" id="210994"/>
    <lineage>
        <taxon>Bacteria</taxon>
        <taxon>Bacillati</taxon>
        <taxon>Cyanobacteriota</taxon>
        <taxon>Cyanophyceae</taxon>
        <taxon>Nostocales</taxon>
        <taxon>Hapalosiphonaceae</taxon>
        <taxon>Fischerella</taxon>
    </lineage>
</organism>
<sequence>MTNPFNTASESKNPDSSFSLSPSQLMIDSSRVSKSSKFNITNSLQNYKSLFKWFYKLSLNRKHLIALISCELVSILGIAVSTKLFINQSLRTQLIEQTKSELLVSEFNYYTKFNQMSFGLRSPSENAAIITVLNLYNSGEGLDQKWQTVIKPILKNKTQTLNVEYATLVGKDLKIIANANANRQGETFNPSNLVKEALKTSQAIKATRIVSGSEISRESPLISNKFGKKDALIRYLITPIKDPKTKVVIGALVIGDIMNKQDAIAKETLQALPAGYHGIYLHKSNGEFTLVSSQLQEESNNLHQIKPQIELPLESKSLLSEAAAVNPGTIVTKHVVLDNKTYIMAAKALPNTILGEGNRTKAGDHTQPLAILVRGIPETSLNNLLTQSWLLQTVLVFVTFVLIGIWALILKRSISKPIYDLQQTAQKFTAGDRHIRAQVFADDEIGQLAVSFNQMADIIIQELHSQENDTKFTQQLQQITTHIREVLSSQTVLNTAVSELRDALQSDRVLFYHLNGHWQGNIIAESVAESWSTVLEENISIPYFGEEYSDELEIGSVKTVHNIYENNLSQSYLQQLESQAVKAYLLTPVFINRKLYGLLVTHQCSHERHWQDREINLFKQVGIQIGYALEQAELIQQIEQSHQTAQISSWEEQQHKQALQKQLLELLEDVEGVVRGDLTVRVDVNEGEIGTVADFFNSIVESLRDIIIKVKVSIMQLDEVIGSNETTIRHLTQQALTQTTEISRIVDAVAQMTVAMQAVASSAQQAAQVVNTAANTATKTGEAMDTTVENILNLREIVGKTAKKVKRLGQSTQEISRVVALINDISMQTNLLAINAGIEAARMGEESQGFLVVAEEVSELAARSAQATKEVAEIVENIQQETNEVVEAMQEGVTHVVKGTQVVEDAKHSLNQILDVSRQIDALVQSISTATVYGVQTSQTVSELMKQVATTSKSTSESSVRVSESLQKTARISQQLQETVGTLKVN</sequence>
<dbReference type="SUPFAM" id="SSF158472">
    <property type="entry name" value="HAMP domain-like"/>
    <property type="match status" value="1"/>
</dbReference>
<dbReference type="Proteomes" id="UP000186391">
    <property type="component" value="Unassembled WGS sequence"/>
</dbReference>
<feature type="transmembrane region" description="Helical" evidence="6">
    <location>
        <begin position="64"/>
        <end position="86"/>
    </location>
</feature>
<evidence type="ECO:0000256" key="1">
    <source>
        <dbReference type="ARBA" id="ARBA00023224"/>
    </source>
</evidence>
<dbReference type="CDD" id="cd11386">
    <property type="entry name" value="MCP_signal"/>
    <property type="match status" value="1"/>
</dbReference>
<name>A0A1U7GXZ3_9CYAN</name>
<dbReference type="SUPFAM" id="SSF55781">
    <property type="entry name" value="GAF domain-like"/>
    <property type="match status" value="1"/>
</dbReference>
<dbReference type="Pfam" id="PF01590">
    <property type="entry name" value="GAF"/>
    <property type="match status" value="1"/>
</dbReference>
<dbReference type="AlphaFoldDB" id="A0A1U7GXZ3"/>
<keyword evidence="6" id="KW-0812">Transmembrane</keyword>
<feature type="region of interest" description="Disordered" evidence="5">
    <location>
        <begin position="1"/>
        <end position="21"/>
    </location>
</feature>
<evidence type="ECO:0000259" key="7">
    <source>
        <dbReference type="PROSITE" id="PS50046"/>
    </source>
</evidence>
<dbReference type="InterPro" id="IPR003018">
    <property type="entry name" value="GAF"/>
</dbReference>
<dbReference type="Gene3D" id="3.30.450.40">
    <property type="match status" value="1"/>
</dbReference>
<keyword evidence="1 3" id="KW-0807">Transducer</keyword>
<dbReference type="InterPro" id="IPR003660">
    <property type="entry name" value="HAMP_dom"/>
</dbReference>
<evidence type="ECO:0000256" key="4">
    <source>
        <dbReference type="SAM" id="Coils"/>
    </source>
</evidence>
<dbReference type="InterPro" id="IPR029016">
    <property type="entry name" value="GAF-like_dom_sf"/>
</dbReference>
<reference evidence="10 11" key="1">
    <citation type="submission" date="2016-11" db="EMBL/GenBank/DDBJ databases">
        <title>Draft Genome Sequences of Nine Cyanobacterial Strains from Diverse Habitats.</title>
        <authorList>
            <person name="Zhu T."/>
            <person name="Hou S."/>
            <person name="Lu X."/>
            <person name="Hess W.R."/>
        </authorList>
    </citation>
    <scope>NUCLEOTIDE SEQUENCE [LARGE SCALE GENOMIC DNA]</scope>
    <source>
        <strain evidence="10 11">NIES-592</strain>
    </source>
</reference>
<dbReference type="GO" id="GO:0016020">
    <property type="term" value="C:membrane"/>
    <property type="evidence" value="ECO:0007669"/>
    <property type="project" value="InterPro"/>
</dbReference>